<organism evidence="1 2">
    <name type="scientific">Nannochloropsis salina CCMP1776</name>
    <dbReference type="NCBI Taxonomy" id="1027361"/>
    <lineage>
        <taxon>Eukaryota</taxon>
        <taxon>Sar</taxon>
        <taxon>Stramenopiles</taxon>
        <taxon>Ochrophyta</taxon>
        <taxon>Eustigmatophyceae</taxon>
        <taxon>Eustigmatales</taxon>
        <taxon>Monodopsidaceae</taxon>
        <taxon>Microchloropsis</taxon>
        <taxon>Microchloropsis salina</taxon>
    </lineage>
</organism>
<dbReference type="Proteomes" id="UP000355283">
    <property type="component" value="Unassembled WGS sequence"/>
</dbReference>
<reference evidence="1 2" key="1">
    <citation type="submission" date="2019-01" db="EMBL/GenBank/DDBJ databases">
        <title>Nuclear Genome Assembly of the Microalgal Biofuel strain Nannochloropsis salina CCMP1776.</title>
        <authorList>
            <person name="Hovde B."/>
        </authorList>
    </citation>
    <scope>NUCLEOTIDE SEQUENCE [LARGE SCALE GENOMIC DNA]</scope>
    <source>
        <strain evidence="1 2">CCMP1776</strain>
    </source>
</reference>
<dbReference type="SUPFAM" id="SSF52799">
    <property type="entry name" value="(Phosphotyrosine protein) phosphatases II"/>
    <property type="match status" value="1"/>
</dbReference>
<proteinExistence type="predicted"/>
<protein>
    <recommendedName>
        <fullName evidence="3">Tyrosine specific protein phosphatases domain-containing protein</fullName>
    </recommendedName>
</protein>
<evidence type="ECO:0000313" key="2">
    <source>
        <dbReference type="Proteomes" id="UP000355283"/>
    </source>
</evidence>
<dbReference type="EMBL" id="SDOX01000002">
    <property type="protein sequence ID" value="TFJ88031.1"/>
    <property type="molecule type" value="Genomic_DNA"/>
</dbReference>
<accession>A0A4D9D8L3</accession>
<sequence length="239" mass="26476">MDDQMNSSVYDGYETWVWGKNAETVRVDPSPAPSSGQTSALQRHFISVIDESIYQRGVFKRLAKRKKAAALFLITGGAVSKRARRRARSIFLNYINDAGLPLLNDLLLNYSGPALRRVLELLSDKERYPIALYCTAGKDRTGLVILLLLASLGVDSGAIAEDYVLSDTAYADLSDAKAMVGALEQNNLDPEKFLRAPRSVIEHTLAYIEKKFGSIEGYLDQIGFTEDKRVALKKALREG</sequence>
<gene>
    <name evidence="1" type="ORF">NSK_000385</name>
</gene>
<dbReference type="GO" id="GO:0004721">
    <property type="term" value="F:phosphoprotein phosphatase activity"/>
    <property type="evidence" value="ECO:0007669"/>
    <property type="project" value="InterPro"/>
</dbReference>
<keyword evidence="2" id="KW-1185">Reference proteome</keyword>
<evidence type="ECO:0008006" key="3">
    <source>
        <dbReference type="Google" id="ProtNLM"/>
    </source>
</evidence>
<dbReference type="PANTHER" id="PTHR31126">
    <property type="entry name" value="TYROSINE-PROTEIN PHOSPHATASE"/>
    <property type="match status" value="1"/>
</dbReference>
<evidence type="ECO:0000313" key="1">
    <source>
        <dbReference type="EMBL" id="TFJ88031.1"/>
    </source>
</evidence>
<dbReference type="Pfam" id="PF13350">
    <property type="entry name" value="Y_phosphatase3"/>
    <property type="match status" value="1"/>
</dbReference>
<dbReference type="InterPro" id="IPR029021">
    <property type="entry name" value="Prot-tyrosine_phosphatase-like"/>
</dbReference>
<comment type="caution">
    <text evidence="1">The sequence shown here is derived from an EMBL/GenBank/DDBJ whole genome shotgun (WGS) entry which is preliminary data.</text>
</comment>
<dbReference type="AlphaFoldDB" id="A0A4D9D8L3"/>
<dbReference type="Gene3D" id="3.90.190.10">
    <property type="entry name" value="Protein tyrosine phosphatase superfamily"/>
    <property type="match status" value="1"/>
</dbReference>
<name>A0A4D9D8L3_9STRA</name>
<dbReference type="PANTHER" id="PTHR31126:SF1">
    <property type="entry name" value="TYROSINE SPECIFIC PROTEIN PHOSPHATASES DOMAIN-CONTAINING PROTEIN"/>
    <property type="match status" value="1"/>
</dbReference>
<dbReference type="OrthoDB" id="9988524at2759"/>
<dbReference type="InterPro" id="IPR026893">
    <property type="entry name" value="Tyr/Ser_Pase_IphP-type"/>
</dbReference>